<dbReference type="CDD" id="cd00833">
    <property type="entry name" value="PKS"/>
    <property type="match status" value="1"/>
</dbReference>
<dbReference type="SUPFAM" id="SSF53901">
    <property type="entry name" value="Thiolase-like"/>
    <property type="match status" value="1"/>
</dbReference>
<dbReference type="InterPro" id="IPR036736">
    <property type="entry name" value="ACP-like_sf"/>
</dbReference>
<proteinExistence type="predicted"/>
<dbReference type="SUPFAM" id="SSF47336">
    <property type="entry name" value="ACP-like"/>
    <property type="match status" value="1"/>
</dbReference>
<dbReference type="InterPro" id="IPR050091">
    <property type="entry name" value="PKS_NRPS_Biosynth_Enz"/>
</dbReference>
<dbReference type="InterPro" id="IPR057326">
    <property type="entry name" value="KR_dom"/>
</dbReference>
<dbReference type="Pfam" id="PF02801">
    <property type="entry name" value="Ketoacyl-synt_C"/>
    <property type="match status" value="1"/>
</dbReference>
<dbReference type="GO" id="GO:0071770">
    <property type="term" value="P:DIM/DIP cell wall layer assembly"/>
    <property type="evidence" value="ECO:0007669"/>
    <property type="project" value="TreeGrafter"/>
</dbReference>
<dbReference type="SMART" id="SM00825">
    <property type="entry name" value="PKS_KS"/>
    <property type="match status" value="1"/>
</dbReference>
<dbReference type="Pfam" id="PF00109">
    <property type="entry name" value="ketoacyl-synt"/>
    <property type="match status" value="1"/>
</dbReference>
<dbReference type="AlphaFoldDB" id="A0A7X3JY09"/>
<dbReference type="SMART" id="SM00822">
    <property type="entry name" value="PKS_KR"/>
    <property type="match status" value="1"/>
</dbReference>
<dbReference type="RefSeq" id="WP_157332976.1">
    <property type="nucleotide sequence ID" value="NZ_RHLK01000002.1"/>
</dbReference>
<sequence>MKLADILIEDVMDGESMEEIQDKDIAVIGIALQFPDAASPAEFWNNLMNGVDSIKPIPQRRKKDVDHLRNTIKKDLKGEYQEAGYLEEIDAFDYSFFNISPKEASLMDPVHRKFLEIVWSAVEDAGYSTRCLAGKNVGMYVGVSPDADYKSVIAQLEPDHLFMSLPGNLRPMVGSRPSHMLDWRGPNMVIDTTCSSSLVAVHTACQAIRSGECEMAVAGGAQVHLFPVRDFNVGIESSNNRTRAFDDGSDGTGTGEGVAAVLLKSLGQARKAGDHIYAVIKGSAVNHDGASIGITAPNPVAQEAVLVQAWKNANITPETLSYIEVHGTGTKLGDPVEIDGINRAFSRYTSKKQFCAIGTVKSNIGHLDQAAGIAGFIKAVLALHHKKLPPSLHFVRPNRKINFEDTAIYINDQPVNWTGAQALGRCGVSSFGITGTNCHIVLEEAALPDEMQAYRFSTSEEVHAFTISAKSADSLKRLVERYKLALTEHEYDLKDLCYTLNTGRDHHDYRFGVVLTGEQMNKQALITLLNQVLSTESEDLGTQDRFFYGVRERGPGKDESFAKNTDRLTEQFIAGNYREESVLSQLLHLYTQGAELNWPLIYGGRRYYKVPLPTYPFTPSRCWISEPSDSTGHEERVDSAFYRKKWKRQPLTGPAEARRGPVLLIDNGTAKGGEIARAYKEEGTVVVEVRIEELDDDSLERILTANRIGQIVYVQHNGINRVMDSVQELDRNLTDGIYRLFGIMKGISRLDKTGIDLFLVTDCAHKVTDEDSLVIPENAMAVGLGLTYALEHRASACRMIDIDELTDARVLVKELLSSSQDKIAAFRNNARYTEVLAPVMETNQSDDQYPIRDNGVYVLTGGLGVIGLQIARSLAAHHKVNLVLLGRTELPGQPEWEAIVQGVQEHPGYRQIHDLLELEKMGATVFYYSVDVTDEPQMMHTMNAVRQRFGRIHGVVHSAGVGSRMKGAFIRDEDLSVAQQVLSPKVKGTWILDRATRQDALDFFVLCSSAITLIGGAGSGHYTAANCFLNAYASKRRLEGANMTSINWSAWQAGISEREQTGMRSSQLFELLGSDEATQAFYHTLNLPYAQVIVGRIHTESAVWGMEEWLPFGLSDEIKDALAERSSEEKLNEWPESALASPGNRIASYDEISRYIASAWKDVLGYEQIKETDNFFEIGGDSIMITSIQRKLEQLFPGVVTLGDLFSFPSIASLAEHIFGQIHPSKPNDSTMERDYEPPASGMQITEMLKQLKEGKLSVDHAMKNYRSLGDLK</sequence>
<keyword evidence="1" id="KW-0596">Phosphopantetheine</keyword>
<dbReference type="PANTHER" id="PTHR43775">
    <property type="entry name" value="FATTY ACID SYNTHASE"/>
    <property type="match status" value="1"/>
</dbReference>
<dbReference type="SUPFAM" id="SSF51735">
    <property type="entry name" value="NAD(P)-binding Rossmann-fold domains"/>
    <property type="match status" value="2"/>
</dbReference>
<dbReference type="GO" id="GO:0005886">
    <property type="term" value="C:plasma membrane"/>
    <property type="evidence" value="ECO:0007669"/>
    <property type="project" value="TreeGrafter"/>
</dbReference>
<dbReference type="Gene3D" id="3.40.50.720">
    <property type="entry name" value="NAD(P)-binding Rossmann-like Domain"/>
    <property type="match status" value="1"/>
</dbReference>
<gene>
    <name evidence="6" type="ORF">EDM21_03530</name>
</gene>
<protein>
    <submittedName>
        <fullName evidence="6">SDR family oxidoreductase</fullName>
    </submittedName>
</protein>
<keyword evidence="3" id="KW-0808">Transferase</keyword>
<dbReference type="GO" id="GO:0005737">
    <property type="term" value="C:cytoplasm"/>
    <property type="evidence" value="ECO:0007669"/>
    <property type="project" value="TreeGrafter"/>
</dbReference>
<dbReference type="InterPro" id="IPR014030">
    <property type="entry name" value="Ketoacyl_synth_N"/>
</dbReference>
<comment type="caution">
    <text evidence="6">The sequence shown here is derived from an EMBL/GenBank/DDBJ whole genome shotgun (WGS) entry which is preliminary data.</text>
</comment>
<evidence type="ECO:0000313" key="6">
    <source>
        <dbReference type="EMBL" id="MVO98613.1"/>
    </source>
</evidence>
<reference evidence="6 7" key="1">
    <citation type="journal article" date="2019" name="Microorganisms">
        <title>Paenibacillus lutrae sp. nov., A Chitinolytic Species Isolated from A River Otter in Castril Natural Park, Granada, Spain.</title>
        <authorList>
            <person name="Rodriguez M."/>
            <person name="Reina J.C."/>
            <person name="Bejar V."/>
            <person name="Llamas I."/>
        </authorList>
    </citation>
    <scope>NUCLEOTIDE SEQUENCE [LARGE SCALE GENOMIC DNA]</scope>
    <source>
        <strain evidence="6 7">N10</strain>
    </source>
</reference>
<dbReference type="GO" id="GO:0004312">
    <property type="term" value="F:fatty acid synthase activity"/>
    <property type="evidence" value="ECO:0007669"/>
    <property type="project" value="TreeGrafter"/>
</dbReference>
<dbReference type="InterPro" id="IPR036291">
    <property type="entry name" value="NAD(P)-bd_dom_sf"/>
</dbReference>
<organism evidence="6 7">
    <name type="scientific">Paenibacillus lutrae</name>
    <dbReference type="NCBI Taxonomy" id="2078573"/>
    <lineage>
        <taxon>Bacteria</taxon>
        <taxon>Bacillati</taxon>
        <taxon>Bacillota</taxon>
        <taxon>Bacilli</taxon>
        <taxon>Bacillales</taxon>
        <taxon>Paenibacillaceae</taxon>
        <taxon>Paenibacillus</taxon>
    </lineage>
</organism>
<evidence type="ECO:0000256" key="2">
    <source>
        <dbReference type="ARBA" id="ARBA00022553"/>
    </source>
</evidence>
<keyword evidence="7" id="KW-1185">Reference proteome</keyword>
<dbReference type="Pfam" id="PF22621">
    <property type="entry name" value="CurL-like_PKS_C"/>
    <property type="match status" value="1"/>
</dbReference>
<dbReference type="Pfam" id="PF00550">
    <property type="entry name" value="PP-binding"/>
    <property type="match status" value="1"/>
</dbReference>
<dbReference type="InterPro" id="IPR020806">
    <property type="entry name" value="PKS_PP-bd"/>
</dbReference>
<dbReference type="OrthoDB" id="9765680at2"/>
<dbReference type="SMART" id="SM00823">
    <property type="entry name" value="PKS_PP"/>
    <property type="match status" value="1"/>
</dbReference>
<dbReference type="InterPro" id="IPR009081">
    <property type="entry name" value="PP-bd_ACP"/>
</dbReference>
<evidence type="ECO:0000259" key="4">
    <source>
        <dbReference type="PROSITE" id="PS50075"/>
    </source>
</evidence>
<dbReference type="InterPro" id="IPR016039">
    <property type="entry name" value="Thiolase-like"/>
</dbReference>
<dbReference type="InterPro" id="IPR014031">
    <property type="entry name" value="Ketoacyl_synth_C"/>
</dbReference>
<dbReference type="Proteomes" id="UP000490800">
    <property type="component" value="Unassembled WGS sequence"/>
</dbReference>
<dbReference type="Gene3D" id="1.10.1200.10">
    <property type="entry name" value="ACP-like"/>
    <property type="match status" value="1"/>
</dbReference>
<dbReference type="Gene3D" id="3.40.47.10">
    <property type="match status" value="1"/>
</dbReference>
<dbReference type="EMBL" id="RHLK01000002">
    <property type="protein sequence ID" value="MVO98613.1"/>
    <property type="molecule type" value="Genomic_DNA"/>
</dbReference>
<dbReference type="Pfam" id="PF08659">
    <property type="entry name" value="KR"/>
    <property type="match status" value="1"/>
</dbReference>
<keyword evidence="2" id="KW-0597">Phosphoprotein</keyword>
<feature type="domain" description="Carrier" evidence="4">
    <location>
        <begin position="1147"/>
        <end position="1222"/>
    </location>
</feature>
<dbReference type="PROSITE" id="PS50075">
    <property type="entry name" value="CARRIER"/>
    <property type="match status" value="1"/>
</dbReference>
<feature type="domain" description="Ketosynthase family 3 (KS3)" evidence="5">
    <location>
        <begin position="22"/>
        <end position="444"/>
    </location>
</feature>
<accession>A0A7X3JY09</accession>
<evidence type="ECO:0000259" key="5">
    <source>
        <dbReference type="PROSITE" id="PS52004"/>
    </source>
</evidence>
<dbReference type="InterPro" id="IPR020841">
    <property type="entry name" value="PKS_Beta-ketoAc_synthase_dom"/>
</dbReference>
<dbReference type="PANTHER" id="PTHR43775:SF37">
    <property type="entry name" value="SI:DKEY-61P9.11"/>
    <property type="match status" value="1"/>
</dbReference>
<dbReference type="InterPro" id="IPR013968">
    <property type="entry name" value="PKS_KR"/>
</dbReference>
<dbReference type="PROSITE" id="PS52004">
    <property type="entry name" value="KS3_2"/>
    <property type="match status" value="1"/>
</dbReference>
<dbReference type="Gene3D" id="1.10.1240.100">
    <property type="match status" value="1"/>
</dbReference>
<dbReference type="GO" id="GO:0006633">
    <property type="term" value="P:fatty acid biosynthetic process"/>
    <property type="evidence" value="ECO:0007669"/>
    <property type="project" value="TreeGrafter"/>
</dbReference>
<name>A0A7X3JY09_9BACL</name>
<dbReference type="CDD" id="cd08953">
    <property type="entry name" value="KR_2_SDR_x"/>
    <property type="match status" value="1"/>
</dbReference>
<evidence type="ECO:0000313" key="7">
    <source>
        <dbReference type="Proteomes" id="UP000490800"/>
    </source>
</evidence>
<evidence type="ECO:0000256" key="1">
    <source>
        <dbReference type="ARBA" id="ARBA00022450"/>
    </source>
</evidence>
<dbReference type="GO" id="GO:0031177">
    <property type="term" value="F:phosphopantetheine binding"/>
    <property type="evidence" value="ECO:0007669"/>
    <property type="project" value="InterPro"/>
</dbReference>
<evidence type="ECO:0000256" key="3">
    <source>
        <dbReference type="ARBA" id="ARBA00022679"/>
    </source>
</evidence>